<dbReference type="Gramene" id="ORGLA08G0107600.1">
    <property type="protein sequence ID" value="ORGLA08G0107600.1"/>
    <property type="gene ID" value="ORGLA08G0107600"/>
</dbReference>
<evidence type="ECO:0000313" key="3">
    <source>
        <dbReference type="Proteomes" id="UP000007306"/>
    </source>
</evidence>
<proteinExistence type="predicted"/>
<reference evidence="2 3" key="2">
    <citation type="submission" date="2018-04" db="EMBL/GenBank/DDBJ databases">
        <title>OglaRS2 (Oryza glaberrima Reference Sequence Version 2).</title>
        <authorList>
            <person name="Zhang J."/>
            <person name="Kudrna D."/>
            <person name="Lee S."/>
            <person name="Talag J."/>
            <person name="Rajasekar S."/>
            <person name="Wing R.A."/>
        </authorList>
    </citation>
    <scope>NUCLEOTIDE SEQUENCE [LARGE SCALE GENOMIC DNA]</scope>
    <source>
        <strain evidence="2 3">cv. IRGC 96717</strain>
    </source>
</reference>
<organism evidence="2 3">
    <name type="scientific">Oryza glaberrima</name>
    <name type="common">African rice</name>
    <dbReference type="NCBI Taxonomy" id="4538"/>
    <lineage>
        <taxon>Eukaryota</taxon>
        <taxon>Viridiplantae</taxon>
        <taxon>Streptophyta</taxon>
        <taxon>Embryophyta</taxon>
        <taxon>Tracheophyta</taxon>
        <taxon>Spermatophyta</taxon>
        <taxon>Magnoliopsida</taxon>
        <taxon>Liliopsida</taxon>
        <taxon>Poales</taxon>
        <taxon>Poaceae</taxon>
        <taxon>BOP clade</taxon>
        <taxon>Oryzoideae</taxon>
        <taxon>Oryzeae</taxon>
        <taxon>Oryzinae</taxon>
        <taxon>Oryza</taxon>
    </lineage>
</organism>
<keyword evidence="3" id="KW-1185">Reference proteome</keyword>
<dbReference type="Proteomes" id="UP000007306">
    <property type="component" value="Chromosome 8"/>
</dbReference>
<reference evidence="2" key="1">
    <citation type="submission" date="2015-06" db="UniProtKB">
        <authorList>
            <consortium name="EnsemblPlants"/>
        </authorList>
    </citation>
    <scope>IDENTIFICATION</scope>
</reference>
<sequence>VAPPLPPLSSSSPASPLPTHPSWCSKGLTGPAASFLVYEVTTTSSLFCRALVHCPWSRQGANRRPDHKRVGGKKRKKNTIVDL</sequence>
<feature type="region of interest" description="Disordered" evidence="1">
    <location>
        <begin position="58"/>
        <end position="83"/>
    </location>
</feature>
<evidence type="ECO:0000256" key="1">
    <source>
        <dbReference type="SAM" id="MobiDB-lite"/>
    </source>
</evidence>
<evidence type="ECO:0000313" key="2">
    <source>
        <dbReference type="EnsemblPlants" id="ORGLA08G0107600.1"/>
    </source>
</evidence>
<accession>I1QI25</accession>
<dbReference type="HOGENOM" id="CLU_2549719_0_0_1"/>
<name>I1QI25_ORYGL</name>
<protein>
    <submittedName>
        <fullName evidence="2">Uncharacterized protein</fullName>
    </submittedName>
</protein>
<dbReference type="EnsemblPlants" id="ORGLA08G0107600.1">
    <property type="protein sequence ID" value="ORGLA08G0107600.1"/>
    <property type="gene ID" value="ORGLA08G0107600"/>
</dbReference>
<feature type="region of interest" description="Disordered" evidence="1">
    <location>
        <begin position="1"/>
        <end position="22"/>
    </location>
</feature>
<dbReference type="AlphaFoldDB" id="I1QI25"/>
<feature type="compositionally biased region" description="Basic residues" evidence="1">
    <location>
        <begin position="65"/>
        <end position="83"/>
    </location>
</feature>